<dbReference type="AlphaFoldDB" id="A0A0L0W7F5"/>
<dbReference type="RefSeq" id="WP_050356179.1">
    <property type="nucleotide sequence ID" value="NZ_LGSS01000016.1"/>
</dbReference>
<dbReference type="EMBL" id="LGSS01000016">
    <property type="protein sequence ID" value="KNF07463.1"/>
    <property type="molecule type" value="Genomic_DNA"/>
</dbReference>
<feature type="transmembrane region" description="Helical" evidence="1">
    <location>
        <begin position="36"/>
        <end position="58"/>
    </location>
</feature>
<feature type="transmembrane region" description="Helical" evidence="1">
    <location>
        <begin position="302"/>
        <end position="325"/>
    </location>
</feature>
<reference evidence="4" key="1">
    <citation type="submission" date="2015-07" db="EMBL/GenBank/DDBJ databases">
        <title>Draft genome sequence of the purine-degrading Gottschalkia purinilyticum DSM 1384 (formerly Clostridium purinilyticum).</title>
        <authorList>
            <person name="Poehlein A."/>
            <person name="Schiel-Bengelsdorf B."/>
            <person name="Bengelsdorf F.R."/>
            <person name="Daniel R."/>
            <person name="Duerre P."/>
        </authorList>
    </citation>
    <scope>NUCLEOTIDE SEQUENCE [LARGE SCALE GENOMIC DNA]</scope>
    <source>
        <strain evidence="4">DSM 1384</strain>
    </source>
</reference>
<feature type="transmembrane region" description="Helical" evidence="1">
    <location>
        <begin position="196"/>
        <end position="213"/>
    </location>
</feature>
<dbReference type="GO" id="GO:0004175">
    <property type="term" value="F:endopeptidase activity"/>
    <property type="evidence" value="ECO:0007669"/>
    <property type="project" value="UniProtKB-ARBA"/>
</dbReference>
<feature type="transmembrane region" description="Helical" evidence="1">
    <location>
        <begin position="158"/>
        <end position="190"/>
    </location>
</feature>
<evidence type="ECO:0000256" key="1">
    <source>
        <dbReference type="SAM" id="Phobius"/>
    </source>
</evidence>
<dbReference type="PATRIC" id="fig|1503.3.peg.637"/>
<keyword evidence="4" id="KW-1185">Reference proteome</keyword>
<feature type="transmembrane region" description="Helical" evidence="1">
    <location>
        <begin position="78"/>
        <end position="104"/>
    </location>
</feature>
<dbReference type="Pfam" id="PF02517">
    <property type="entry name" value="Rce1-like"/>
    <property type="match status" value="1"/>
</dbReference>
<gene>
    <name evidence="3" type="ORF">CLPU_16c00160</name>
</gene>
<sequence>MEKRKKVPSIIEANYMYFILGIMLLTLGGKAQQNNIYSGIFITEYLIILLPIMLYLVVRKYDLKSNLRLNKITLKQCFITILIMIFSYPVAIFFNYIVIVIMNIIGMEIAPSPLPISKTSSQFILGFLMFALSAGICEEVMFRGFIMKSYEKLGKWKAIVISGVLFGVFHFNIQNLFAPIFLGILLGYMVYKTNSIYTSIIGHTMNNSIALILTKIASSPDMPAQTNIDINGTFLIIGLLVIGAFALVSFLVVYSLLGALPETKRVLENVDSINSLSSFKYNSIDSDYLEGKIEKTNTSDKLLAAIPIVITILIYIGSHILVYMYK</sequence>
<evidence type="ECO:0000259" key="2">
    <source>
        <dbReference type="Pfam" id="PF02517"/>
    </source>
</evidence>
<feature type="transmembrane region" description="Helical" evidence="1">
    <location>
        <begin position="234"/>
        <end position="257"/>
    </location>
</feature>
<proteinExistence type="predicted"/>
<feature type="domain" description="CAAX prenyl protease 2/Lysostaphin resistance protein A-like" evidence="2">
    <location>
        <begin position="122"/>
        <end position="208"/>
    </location>
</feature>
<comment type="caution">
    <text evidence="3">The sequence shown here is derived from an EMBL/GenBank/DDBJ whole genome shotgun (WGS) entry which is preliminary data.</text>
</comment>
<dbReference type="Proteomes" id="UP000037267">
    <property type="component" value="Unassembled WGS sequence"/>
</dbReference>
<dbReference type="InterPro" id="IPR003675">
    <property type="entry name" value="Rce1/LyrA-like_dom"/>
</dbReference>
<name>A0A0L0W7F5_GOTPU</name>
<dbReference type="OrthoDB" id="4177129at2"/>
<feature type="transmembrane region" description="Helical" evidence="1">
    <location>
        <begin position="12"/>
        <end position="30"/>
    </location>
</feature>
<dbReference type="PANTHER" id="PTHR43592:SF15">
    <property type="entry name" value="CAAX AMINO TERMINAL PROTEASE FAMILY PROTEIN"/>
    <property type="match status" value="1"/>
</dbReference>
<keyword evidence="1" id="KW-0472">Membrane</keyword>
<dbReference type="PANTHER" id="PTHR43592">
    <property type="entry name" value="CAAX AMINO TERMINAL PROTEASE"/>
    <property type="match status" value="1"/>
</dbReference>
<keyword evidence="1" id="KW-1133">Transmembrane helix</keyword>
<feature type="transmembrane region" description="Helical" evidence="1">
    <location>
        <begin position="124"/>
        <end position="146"/>
    </location>
</feature>
<accession>A0A0L0W7F5</accession>
<evidence type="ECO:0000313" key="3">
    <source>
        <dbReference type="EMBL" id="KNF07463.1"/>
    </source>
</evidence>
<keyword evidence="1" id="KW-0812">Transmembrane</keyword>
<protein>
    <submittedName>
        <fullName evidence="3">Putative abortive infection protein</fullName>
    </submittedName>
</protein>
<dbReference type="GO" id="GO:0080120">
    <property type="term" value="P:CAAX-box protein maturation"/>
    <property type="evidence" value="ECO:0007669"/>
    <property type="project" value="UniProtKB-ARBA"/>
</dbReference>
<dbReference type="STRING" id="1503.CLPU_16c00160"/>
<organism evidence="3 4">
    <name type="scientific">Gottschalkia purinilytica</name>
    <name type="common">Clostridium purinilyticum</name>
    <dbReference type="NCBI Taxonomy" id="1503"/>
    <lineage>
        <taxon>Bacteria</taxon>
        <taxon>Bacillati</taxon>
        <taxon>Bacillota</taxon>
        <taxon>Tissierellia</taxon>
        <taxon>Tissierellales</taxon>
        <taxon>Gottschalkiaceae</taxon>
        <taxon>Gottschalkia</taxon>
    </lineage>
</organism>
<evidence type="ECO:0000313" key="4">
    <source>
        <dbReference type="Proteomes" id="UP000037267"/>
    </source>
</evidence>